<feature type="transmembrane region" description="Helical" evidence="16">
    <location>
        <begin position="124"/>
        <end position="142"/>
    </location>
</feature>
<evidence type="ECO:0000313" key="17">
    <source>
        <dbReference type="EMBL" id="KAA1192473.1"/>
    </source>
</evidence>
<evidence type="ECO:0000313" key="18">
    <source>
        <dbReference type="Proteomes" id="UP000323708"/>
    </source>
</evidence>
<feature type="transmembrane region" description="Helical" evidence="16">
    <location>
        <begin position="31"/>
        <end position="49"/>
    </location>
</feature>
<evidence type="ECO:0000256" key="15">
    <source>
        <dbReference type="RuleBase" id="RU003750"/>
    </source>
</evidence>
<dbReference type="EMBL" id="VTUX01000003">
    <property type="protein sequence ID" value="KAA1192473.1"/>
    <property type="molecule type" value="Genomic_DNA"/>
</dbReference>
<dbReference type="Pfam" id="PF01066">
    <property type="entry name" value="CDP-OH_P_transf"/>
    <property type="match status" value="1"/>
</dbReference>
<sequence length="184" mass="19632">MLKYLPNAITSLRLLLAFPLGMLILQQDYAMALAVGLLAGITDALDGFAARRLGYFSRFGAALDPIADKLLILVTFACLAMIELVPIAVAAVVIGRDLVIVVGAICYRLLVGPIEFAASKLSKLNMLVQICFCVMLLALQLLPPLPAYLLQGATVLLIAIAVVSGADYVLTWSRKARQQNASAS</sequence>
<evidence type="ECO:0000256" key="16">
    <source>
        <dbReference type="SAM" id="Phobius"/>
    </source>
</evidence>
<gene>
    <name evidence="17" type="ORF">F0M18_07325</name>
</gene>
<evidence type="ECO:0000256" key="10">
    <source>
        <dbReference type="ARBA" id="ARBA00023098"/>
    </source>
</evidence>
<evidence type="ECO:0000256" key="6">
    <source>
        <dbReference type="ARBA" id="ARBA00022516"/>
    </source>
</evidence>
<evidence type="ECO:0000256" key="4">
    <source>
        <dbReference type="ARBA" id="ARBA00013170"/>
    </source>
</evidence>
<comment type="catalytic activity">
    <reaction evidence="14">
        <text>a CDP-1,2-diacyl-sn-glycerol + sn-glycerol 3-phosphate = a 1,2-diacyl-sn-glycero-3-phospho-(1'-sn-glycero-3'-phosphate) + CMP + H(+)</text>
        <dbReference type="Rhea" id="RHEA:12593"/>
        <dbReference type="ChEBI" id="CHEBI:15378"/>
        <dbReference type="ChEBI" id="CHEBI:57597"/>
        <dbReference type="ChEBI" id="CHEBI:58332"/>
        <dbReference type="ChEBI" id="CHEBI:60110"/>
        <dbReference type="ChEBI" id="CHEBI:60377"/>
        <dbReference type="EC" id="2.7.8.5"/>
    </reaction>
</comment>
<dbReference type="RefSeq" id="WP_149610766.1">
    <property type="nucleotide sequence ID" value="NZ_VTUX01000003.1"/>
</dbReference>
<evidence type="ECO:0000256" key="2">
    <source>
        <dbReference type="ARBA" id="ARBA00005042"/>
    </source>
</evidence>
<proteinExistence type="inferred from homology"/>
<keyword evidence="6" id="KW-0444">Lipid biosynthesis</keyword>
<dbReference type="InterPro" id="IPR050324">
    <property type="entry name" value="CDP-alcohol_PTase-I"/>
</dbReference>
<dbReference type="PANTHER" id="PTHR14269:SF11">
    <property type="entry name" value="CDP-DIACYLGLYCEROL--GLYCEROL-3-PHOSPHATE 3-PHOSPHATIDYLTRANSFERASE"/>
    <property type="match status" value="1"/>
</dbReference>
<evidence type="ECO:0000256" key="7">
    <source>
        <dbReference type="ARBA" id="ARBA00022679"/>
    </source>
</evidence>
<evidence type="ECO:0000256" key="3">
    <source>
        <dbReference type="ARBA" id="ARBA00010441"/>
    </source>
</evidence>
<dbReference type="AlphaFoldDB" id="A0A5B0WZJ2"/>
<evidence type="ECO:0000256" key="14">
    <source>
        <dbReference type="ARBA" id="ARBA00048586"/>
    </source>
</evidence>
<feature type="transmembrane region" description="Helical" evidence="16">
    <location>
        <begin position="70"/>
        <end position="92"/>
    </location>
</feature>
<dbReference type="InterPro" id="IPR004570">
    <property type="entry name" value="Phosphatidylglycerol_P_synth"/>
</dbReference>
<keyword evidence="12" id="KW-0594">Phospholipid biosynthesis</keyword>
<comment type="subcellular location">
    <subcellularLocation>
        <location evidence="1">Membrane</location>
        <topology evidence="1">Multi-pass membrane protein</topology>
    </subcellularLocation>
</comment>
<keyword evidence="8 16" id="KW-0812">Transmembrane</keyword>
<evidence type="ECO:0000256" key="11">
    <source>
        <dbReference type="ARBA" id="ARBA00023136"/>
    </source>
</evidence>
<dbReference type="EC" id="2.7.8.5" evidence="4"/>
<dbReference type="InterPro" id="IPR000462">
    <property type="entry name" value="CDP-OH_P_trans"/>
</dbReference>
<dbReference type="InterPro" id="IPR043130">
    <property type="entry name" value="CDP-OH_PTrfase_TM_dom"/>
</dbReference>
<evidence type="ECO:0000256" key="5">
    <source>
        <dbReference type="ARBA" id="ARBA00014944"/>
    </source>
</evidence>
<evidence type="ECO:0000256" key="13">
    <source>
        <dbReference type="ARBA" id="ARBA00023264"/>
    </source>
</evidence>
<keyword evidence="13" id="KW-1208">Phospholipid metabolism</keyword>
<evidence type="ECO:0000256" key="9">
    <source>
        <dbReference type="ARBA" id="ARBA00022989"/>
    </source>
</evidence>
<name>A0A5B0WZJ2_9GAMM</name>
<keyword evidence="10" id="KW-0443">Lipid metabolism</keyword>
<comment type="caution">
    <text evidence="17">The sequence shown here is derived from an EMBL/GenBank/DDBJ whole genome shotgun (WGS) entry which is preliminary data.</text>
</comment>
<keyword evidence="7 15" id="KW-0808">Transferase</keyword>
<accession>A0A5B0WZJ2</accession>
<dbReference type="PIRSF" id="PIRSF000847">
    <property type="entry name" value="Phos_ph_gly_syn"/>
    <property type="match status" value="1"/>
</dbReference>
<dbReference type="PROSITE" id="PS00379">
    <property type="entry name" value="CDP_ALCOHOL_P_TRANSF"/>
    <property type="match status" value="1"/>
</dbReference>
<dbReference type="GO" id="GO:0016020">
    <property type="term" value="C:membrane"/>
    <property type="evidence" value="ECO:0007669"/>
    <property type="project" value="UniProtKB-SubCell"/>
</dbReference>
<evidence type="ECO:0000256" key="12">
    <source>
        <dbReference type="ARBA" id="ARBA00023209"/>
    </source>
</evidence>
<keyword evidence="9 16" id="KW-1133">Transmembrane helix</keyword>
<dbReference type="PANTHER" id="PTHR14269">
    <property type="entry name" value="CDP-DIACYLGLYCEROL--GLYCEROL-3-PHOSPHATE 3-PHOSPHATIDYLTRANSFERASE-RELATED"/>
    <property type="match status" value="1"/>
</dbReference>
<dbReference type="Gene3D" id="1.20.120.1760">
    <property type="match status" value="1"/>
</dbReference>
<reference evidence="17 18" key="1">
    <citation type="submission" date="2019-09" db="EMBL/GenBank/DDBJ databases">
        <authorList>
            <person name="Chen X.-Y."/>
        </authorList>
    </citation>
    <scope>NUCLEOTIDE SEQUENCE [LARGE SCALE GENOMIC DNA]</scope>
    <source>
        <strain evidence="17 18">NY5</strain>
    </source>
</reference>
<comment type="pathway">
    <text evidence="2">Phospholipid metabolism; phosphatidylglycerol biosynthesis; phosphatidylglycerol from CDP-diacylglycerol: step 1/2.</text>
</comment>
<dbReference type="GO" id="GO:0008444">
    <property type="term" value="F:CDP-diacylglycerol-glycerol-3-phosphate 3-phosphatidyltransferase activity"/>
    <property type="evidence" value="ECO:0007669"/>
    <property type="project" value="UniProtKB-EC"/>
</dbReference>
<keyword evidence="18" id="KW-1185">Reference proteome</keyword>
<feature type="transmembrane region" description="Helical" evidence="16">
    <location>
        <begin position="98"/>
        <end position="117"/>
    </location>
</feature>
<protein>
    <recommendedName>
        <fullName evidence="5">CDP-diacylglycerol--glycerol-3-phosphate 3-phosphatidyltransferase</fullName>
        <ecNumber evidence="4">2.7.8.5</ecNumber>
    </recommendedName>
</protein>
<comment type="similarity">
    <text evidence="3 15">Belongs to the CDP-alcohol phosphatidyltransferase class-I family.</text>
</comment>
<dbReference type="GO" id="GO:0046474">
    <property type="term" value="P:glycerophospholipid biosynthetic process"/>
    <property type="evidence" value="ECO:0007669"/>
    <property type="project" value="TreeGrafter"/>
</dbReference>
<organism evidence="17 18">
    <name type="scientific">Pseudohalioglobus sediminis</name>
    <dbReference type="NCBI Taxonomy" id="2606449"/>
    <lineage>
        <taxon>Bacteria</taxon>
        <taxon>Pseudomonadati</taxon>
        <taxon>Pseudomonadota</taxon>
        <taxon>Gammaproteobacteria</taxon>
        <taxon>Cellvibrionales</taxon>
        <taxon>Halieaceae</taxon>
        <taxon>Pseudohalioglobus</taxon>
    </lineage>
</organism>
<dbReference type="InterPro" id="IPR048254">
    <property type="entry name" value="CDP_ALCOHOL_P_TRANSF_CS"/>
</dbReference>
<evidence type="ECO:0000256" key="1">
    <source>
        <dbReference type="ARBA" id="ARBA00004141"/>
    </source>
</evidence>
<evidence type="ECO:0000256" key="8">
    <source>
        <dbReference type="ARBA" id="ARBA00022692"/>
    </source>
</evidence>
<feature type="transmembrane region" description="Helical" evidence="16">
    <location>
        <begin position="148"/>
        <end position="170"/>
    </location>
</feature>
<keyword evidence="11 16" id="KW-0472">Membrane</keyword>
<dbReference type="Proteomes" id="UP000323708">
    <property type="component" value="Unassembled WGS sequence"/>
</dbReference>